<reference evidence="2" key="1">
    <citation type="submission" date="2020-07" db="EMBL/GenBank/DDBJ databases">
        <title>Clinical and genomic characterization of carbapenemase-producing Enterobacterales causing secondary infections during the COVID-19 crisis at a New York City hospital.</title>
        <authorList>
            <person name="Gomez-Simmonds A."/>
            <person name="Annavajhala M.K."/>
            <person name="Uhlemann A.-C."/>
        </authorList>
    </citation>
    <scope>NUCLEOTIDE SEQUENCE</scope>
    <source>
        <strain evidence="2">NK1396</strain>
    </source>
</reference>
<dbReference type="Proteomes" id="UP000655273">
    <property type="component" value="Unassembled WGS sequence"/>
</dbReference>
<feature type="region of interest" description="Disordered" evidence="1">
    <location>
        <begin position="80"/>
        <end position="128"/>
    </location>
</feature>
<name>A0A927DJK9_9ENTR</name>
<dbReference type="InterPro" id="IPR021085">
    <property type="entry name" value="AvrE_T3Es"/>
</dbReference>
<evidence type="ECO:0000256" key="1">
    <source>
        <dbReference type="SAM" id="MobiDB-lite"/>
    </source>
</evidence>
<dbReference type="AlphaFoldDB" id="A0A927DJK9"/>
<gene>
    <name evidence="2" type="ORF">IE983_24915</name>
</gene>
<evidence type="ECO:0000313" key="2">
    <source>
        <dbReference type="EMBL" id="MBD3707621.1"/>
    </source>
</evidence>
<evidence type="ECO:0000313" key="3">
    <source>
        <dbReference type="Proteomes" id="UP000655273"/>
    </source>
</evidence>
<proteinExistence type="predicted"/>
<protein>
    <submittedName>
        <fullName evidence="2">AvrE-family type 3 secretion system effector</fullName>
    </submittedName>
</protein>
<feature type="compositionally biased region" description="Basic and acidic residues" evidence="1">
    <location>
        <begin position="85"/>
        <end position="105"/>
    </location>
</feature>
<dbReference type="EMBL" id="JACXTA010000018">
    <property type="protein sequence ID" value="MBD3707621.1"/>
    <property type="molecule type" value="Genomic_DNA"/>
</dbReference>
<dbReference type="Pfam" id="PF11725">
    <property type="entry name" value="AvrE_T3Es"/>
    <property type="match status" value="1"/>
</dbReference>
<accession>A0A927DJK9</accession>
<comment type="caution">
    <text evidence="2">The sequence shown here is derived from an EMBL/GenBank/DDBJ whole genome shotgun (WGS) entry which is preliminary data.</text>
</comment>
<organism evidence="2 3">
    <name type="scientific">Enterobacter hormaechei</name>
    <dbReference type="NCBI Taxonomy" id="158836"/>
    <lineage>
        <taxon>Bacteria</taxon>
        <taxon>Pseudomonadati</taxon>
        <taxon>Pseudomonadota</taxon>
        <taxon>Gammaproteobacteria</taxon>
        <taxon>Enterobacterales</taxon>
        <taxon>Enterobacteriaceae</taxon>
        <taxon>Enterobacter</taxon>
        <taxon>Enterobacter cloacae complex</taxon>
    </lineage>
</organism>
<sequence>MVGTLHQMIANHPSAHTTAAQNVVTGMQKSRLTIDHLKPNVEKPVRDSGDELGLVKSRLFLDAMTQQGLHSAIDIYERSPAFGDSRGDRARRAAKEYPQAARRDWGGNTVKKLTDRGLRQSSAGGGEL</sequence>